<dbReference type="EMBL" id="CAEY01001043">
    <property type="status" value="NOT_ANNOTATED_CDS"/>
    <property type="molecule type" value="Genomic_DNA"/>
</dbReference>
<dbReference type="SUPFAM" id="SSF52047">
    <property type="entry name" value="RNI-like"/>
    <property type="match status" value="1"/>
</dbReference>
<sequence length="412" mass="48510">MAMASPVMSARIVVRILKNLDDIHDFMSCARDQSEDPILSYLLIRNEDLCRQWRRIVQRILLNVKYLVKRHPDHELDPGSTATKQMNTLYYTSPIVLSYWHLSELVPNLSILDMAGHNKLWLTHEDAEAMLTASESLRGLIYRLGDILDFYVVEGAPFLLNLSIYYLSPKEARYFSEVSLMQLHTEECFLDSLFSHSLIRLHIGYTREWQKNCFTVGGTYDGCYLDNLKILEINTLVTDDDGHYKGFSLINRCPNLQSLYLKIDGIQNRFTFTSQDVSYNGNVRDLVIESPYCEWKLIRRILNKFPRIKNLAIRENFRIHDSCVPEIIDMLPNITLIDLRGCYNITRDAEAFVINHRGNSPFPTFYYEQDNRILREWRNLHTTYERIIRGFSFMKYCFIKTFDHLPYLMDQF</sequence>
<evidence type="ECO:0000313" key="1">
    <source>
        <dbReference type="EnsemblMetazoa" id="tetur36g01140.1"/>
    </source>
</evidence>
<evidence type="ECO:0008006" key="3">
    <source>
        <dbReference type="Google" id="ProtNLM"/>
    </source>
</evidence>
<reference evidence="2" key="1">
    <citation type="submission" date="2011-08" db="EMBL/GenBank/DDBJ databases">
        <authorList>
            <person name="Rombauts S."/>
        </authorList>
    </citation>
    <scope>NUCLEOTIDE SEQUENCE</scope>
    <source>
        <strain evidence="2">London</strain>
    </source>
</reference>
<keyword evidence="2" id="KW-1185">Reference proteome</keyword>
<evidence type="ECO:0000313" key="2">
    <source>
        <dbReference type="Proteomes" id="UP000015104"/>
    </source>
</evidence>
<dbReference type="AlphaFoldDB" id="T1L3U4"/>
<organism evidence="1 2">
    <name type="scientific">Tetranychus urticae</name>
    <name type="common">Two-spotted spider mite</name>
    <dbReference type="NCBI Taxonomy" id="32264"/>
    <lineage>
        <taxon>Eukaryota</taxon>
        <taxon>Metazoa</taxon>
        <taxon>Ecdysozoa</taxon>
        <taxon>Arthropoda</taxon>
        <taxon>Chelicerata</taxon>
        <taxon>Arachnida</taxon>
        <taxon>Acari</taxon>
        <taxon>Acariformes</taxon>
        <taxon>Trombidiformes</taxon>
        <taxon>Prostigmata</taxon>
        <taxon>Eleutherengona</taxon>
        <taxon>Raphignathae</taxon>
        <taxon>Tetranychoidea</taxon>
        <taxon>Tetranychidae</taxon>
        <taxon>Tetranychus</taxon>
    </lineage>
</organism>
<accession>T1L3U4</accession>
<proteinExistence type="predicted"/>
<dbReference type="Gene3D" id="3.80.10.10">
    <property type="entry name" value="Ribonuclease Inhibitor"/>
    <property type="match status" value="1"/>
</dbReference>
<protein>
    <recommendedName>
        <fullName evidence="3">F-box domain-containing protein</fullName>
    </recommendedName>
</protein>
<dbReference type="HOGENOM" id="CLU_2253474_0_0_1"/>
<dbReference type="EnsemblMetazoa" id="tetur36g01140.1">
    <property type="protein sequence ID" value="tetur36g01140.1"/>
    <property type="gene ID" value="tetur36g01140"/>
</dbReference>
<reference evidence="1" key="2">
    <citation type="submission" date="2015-06" db="UniProtKB">
        <authorList>
            <consortium name="EnsemblMetazoa"/>
        </authorList>
    </citation>
    <scope>IDENTIFICATION</scope>
</reference>
<name>T1L3U4_TETUR</name>
<dbReference type="InterPro" id="IPR032675">
    <property type="entry name" value="LRR_dom_sf"/>
</dbReference>
<dbReference type="Proteomes" id="UP000015104">
    <property type="component" value="Unassembled WGS sequence"/>
</dbReference>